<protein>
    <submittedName>
        <fullName evidence="1">Uncharacterized protein</fullName>
    </submittedName>
</protein>
<proteinExistence type="predicted"/>
<reference evidence="1 3" key="1">
    <citation type="submission" date="2015-12" db="EMBL/GenBank/DDBJ databases">
        <title>Amycolatopsis regifaucium genome sequencing and assembly.</title>
        <authorList>
            <person name="Mayilraj S."/>
        </authorList>
    </citation>
    <scope>NUCLEOTIDE SEQUENCE [LARGE SCALE GENOMIC DNA]</scope>
    <source>
        <strain evidence="1 3">GY080</strain>
    </source>
</reference>
<sequence>MVALWEWRKTPFTSRSDFEFDSLSLDDHWRLKIARSVWSADHVDAEIDRFARTLRASCIELFGAWIEEFLPVVPVNGQNDARAEHAR</sequence>
<dbReference type="AlphaFoldDB" id="A0A154MFW1"/>
<evidence type="ECO:0000313" key="2">
    <source>
        <dbReference type="EMBL" id="OKA08868.1"/>
    </source>
</evidence>
<dbReference type="EMBL" id="LOBU02000010">
    <property type="protein sequence ID" value="OKA08868.1"/>
    <property type="molecule type" value="Genomic_DNA"/>
</dbReference>
<name>A0A154MFW1_9PSEU</name>
<evidence type="ECO:0000313" key="4">
    <source>
        <dbReference type="Proteomes" id="UP000186883"/>
    </source>
</evidence>
<keyword evidence="4" id="KW-1185">Reference proteome</keyword>
<dbReference type="EMBL" id="LQCI01000023">
    <property type="protein sequence ID" value="KZB83404.1"/>
    <property type="molecule type" value="Genomic_DNA"/>
</dbReference>
<dbReference type="Proteomes" id="UP000186883">
    <property type="component" value="Unassembled WGS sequence"/>
</dbReference>
<gene>
    <name evidence="2" type="ORF">ATP06_0210940</name>
    <name evidence="1" type="ORF">AVL48_04475</name>
</gene>
<organism evidence="1 3">
    <name type="scientific">Amycolatopsis regifaucium</name>
    <dbReference type="NCBI Taxonomy" id="546365"/>
    <lineage>
        <taxon>Bacteria</taxon>
        <taxon>Bacillati</taxon>
        <taxon>Actinomycetota</taxon>
        <taxon>Actinomycetes</taxon>
        <taxon>Pseudonocardiales</taxon>
        <taxon>Pseudonocardiaceae</taxon>
        <taxon>Amycolatopsis</taxon>
    </lineage>
</organism>
<accession>A0A154MFW1</accession>
<evidence type="ECO:0000313" key="3">
    <source>
        <dbReference type="Proteomes" id="UP000076321"/>
    </source>
</evidence>
<evidence type="ECO:0000313" key="1">
    <source>
        <dbReference type="EMBL" id="KZB83404.1"/>
    </source>
</evidence>
<comment type="caution">
    <text evidence="1">The sequence shown here is derived from an EMBL/GenBank/DDBJ whole genome shotgun (WGS) entry which is preliminary data.</text>
</comment>
<reference evidence="2 4" key="2">
    <citation type="submission" date="2016-11" db="EMBL/GenBank/DDBJ databases">
        <title>Genome sequencing of Amycolatopsis regifaucium.</title>
        <authorList>
            <person name="Mayilraj S."/>
            <person name="Kaur N."/>
        </authorList>
    </citation>
    <scope>NUCLEOTIDE SEQUENCE [LARGE SCALE GENOMIC DNA]</scope>
    <source>
        <strain evidence="2 4">GY080</strain>
    </source>
</reference>
<dbReference type="Proteomes" id="UP000076321">
    <property type="component" value="Unassembled WGS sequence"/>
</dbReference>